<name>A0A381TP74_9ZZZZ</name>
<accession>A0A381TP74</accession>
<dbReference type="AlphaFoldDB" id="A0A381TP74"/>
<protein>
    <recommendedName>
        <fullName evidence="9">Abasic site processing protein</fullName>
    </recommendedName>
</protein>
<comment type="similarity">
    <text evidence="1">Belongs to the SOS response-associated peptidase family.</text>
</comment>
<proteinExistence type="inferred from homology"/>
<reference evidence="8" key="1">
    <citation type="submission" date="2018-05" db="EMBL/GenBank/DDBJ databases">
        <authorList>
            <person name="Lanie J.A."/>
            <person name="Ng W.-L."/>
            <person name="Kazmierczak K.M."/>
            <person name="Andrzejewski T.M."/>
            <person name="Davidsen T.M."/>
            <person name="Wayne K.J."/>
            <person name="Tettelin H."/>
            <person name="Glass J.I."/>
            <person name="Rusch D."/>
            <person name="Podicherti R."/>
            <person name="Tsui H.-C.T."/>
            <person name="Winkler M.E."/>
        </authorList>
    </citation>
    <scope>NUCLEOTIDE SEQUENCE</scope>
</reference>
<keyword evidence="4" id="KW-0378">Hydrolase</keyword>
<dbReference type="EMBL" id="UINC01004926">
    <property type="protein sequence ID" value="SVA17855.1"/>
    <property type="molecule type" value="Genomic_DNA"/>
</dbReference>
<sequence length="160" mass="17861">MTRPINARAETVHERPMFRGPFRHQRCLVLCDGYYEWQKQPGGRKQPYYLGLADNTPFVLAGLWSLNTQLTGEALETFCIVTTEATAAASEIHARMPVVLPRPVHSDWLDSAVSDTDMVRELMARHQADLRSYPVSTFVNSPANNSADCIVPLAENQSAS</sequence>
<evidence type="ECO:0000256" key="5">
    <source>
        <dbReference type="ARBA" id="ARBA00023124"/>
    </source>
</evidence>
<keyword evidence="3" id="KW-0227">DNA damage</keyword>
<keyword evidence="5" id="KW-0190">Covalent protein-DNA linkage</keyword>
<dbReference type="SUPFAM" id="SSF143081">
    <property type="entry name" value="BB1717-like"/>
    <property type="match status" value="1"/>
</dbReference>
<evidence type="ECO:0000256" key="4">
    <source>
        <dbReference type="ARBA" id="ARBA00022801"/>
    </source>
</evidence>
<dbReference type="GO" id="GO:0106300">
    <property type="term" value="P:protein-DNA covalent cross-linking repair"/>
    <property type="evidence" value="ECO:0007669"/>
    <property type="project" value="InterPro"/>
</dbReference>
<keyword evidence="7" id="KW-0456">Lyase</keyword>
<dbReference type="GO" id="GO:0006508">
    <property type="term" value="P:proteolysis"/>
    <property type="evidence" value="ECO:0007669"/>
    <property type="project" value="UniProtKB-KW"/>
</dbReference>
<dbReference type="PANTHER" id="PTHR13604:SF0">
    <property type="entry name" value="ABASIC SITE PROCESSING PROTEIN HMCES"/>
    <property type="match status" value="1"/>
</dbReference>
<evidence type="ECO:0000256" key="3">
    <source>
        <dbReference type="ARBA" id="ARBA00022763"/>
    </source>
</evidence>
<evidence type="ECO:0000256" key="7">
    <source>
        <dbReference type="ARBA" id="ARBA00023239"/>
    </source>
</evidence>
<dbReference type="GO" id="GO:0016829">
    <property type="term" value="F:lyase activity"/>
    <property type="evidence" value="ECO:0007669"/>
    <property type="project" value="UniProtKB-KW"/>
</dbReference>
<dbReference type="InterPro" id="IPR003738">
    <property type="entry name" value="SRAP"/>
</dbReference>
<keyword evidence="2" id="KW-0645">Protease</keyword>
<dbReference type="GO" id="GO:0003697">
    <property type="term" value="F:single-stranded DNA binding"/>
    <property type="evidence" value="ECO:0007669"/>
    <property type="project" value="InterPro"/>
</dbReference>
<keyword evidence="6" id="KW-0238">DNA-binding</keyword>
<evidence type="ECO:0000256" key="1">
    <source>
        <dbReference type="ARBA" id="ARBA00008136"/>
    </source>
</evidence>
<dbReference type="InterPro" id="IPR036590">
    <property type="entry name" value="SRAP-like"/>
</dbReference>
<evidence type="ECO:0000256" key="2">
    <source>
        <dbReference type="ARBA" id="ARBA00022670"/>
    </source>
</evidence>
<gene>
    <name evidence="8" type="ORF">METZ01_LOCUS70709</name>
</gene>
<dbReference type="GO" id="GO:0008233">
    <property type="term" value="F:peptidase activity"/>
    <property type="evidence" value="ECO:0007669"/>
    <property type="project" value="UniProtKB-KW"/>
</dbReference>
<evidence type="ECO:0000256" key="6">
    <source>
        <dbReference type="ARBA" id="ARBA00023125"/>
    </source>
</evidence>
<dbReference type="PANTHER" id="PTHR13604">
    <property type="entry name" value="DC12-RELATED"/>
    <property type="match status" value="1"/>
</dbReference>
<dbReference type="Gene3D" id="3.90.1680.10">
    <property type="entry name" value="SOS response associated peptidase-like"/>
    <property type="match status" value="1"/>
</dbReference>
<organism evidence="8">
    <name type="scientific">marine metagenome</name>
    <dbReference type="NCBI Taxonomy" id="408172"/>
    <lineage>
        <taxon>unclassified sequences</taxon>
        <taxon>metagenomes</taxon>
        <taxon>ecological metagenomes</taxon>
    </lineage>
</organism>
<evidence type="ECO:0008006" key="9">
    <source>
        <dbReference type="Google" id="ProtNLM"/>
    </source>
</evidence>
<evidence type="ECO:0000313" key="8">
    <source>
        <dbReference type="EMBL" id="SVA17855.1"/>
    </source>
</evidence>
<dbReference type="Pfam" id="PF02586">
    <property type="entry name" value="SRAP"/>
    <property type="match status" value="1"/>
</dbReference>